<gene>
    <name evidence="12" type="ORF">SCP_0304520</name>
</gene>
<evidence type="ECO:0000256" key="11">
    <source>
        <dbReference type="SAM" id="MobiDB-lite"/>
    </source>
</evidence>
<dbReference type="GO" id="GO:0032220">
    <property type="term" value="P:plasma membrane fusion involved in cytogamy"/>
    <property type="evidence" value="ECO:0007669"/>
    <property type="project" value="TreeGrafter"/>
</dbReference>
<comment type="similarity">
    <text evidence="3 10">Belongs to the PRM1 family.</text>
</comment>
<keyword evidence="13" id="KW-1185">Reference proteome</keyword>
<sequence length="997" mass="109413">MSARGLSPPPLYDSPSHATTTLKPYLELPHLLSLTWLAYPILSLLFVVFRLQLSVASAQGSVAGAKQDLLSSCNAAQHAATAAASMPRYLAVAVNHQITNAVNDMLDAARDTMILALTIMEAIINFIVDTYRSTFLCFLELVVRGGLSILIGFVQEANSFLSSTLGSIRTSIQNDVSSANSAIASAVNEINKINPFGNISVPQFSIPSLTSLENVTLPSDFESALISLNNSLPTLSTLKSDLDSILDTPFELVVKEINETFANMTFTVNALPIPQQNTLTFCDNLDTSVVDDLARDIVKVAKIGTVILLVLAVLLLASNCLLEWYKWRLLKKHLQRTRDAWTSDPSVYNITVAKTSVPTVDMSDHNLMVLQADALHPHLMKIANMLARLFRMSPSQYIHLRWFFHYVFHPPALACFLIGFFGLLSVQIQIIAIRPLADKYSQQAAASVSGYTDLIATSINSSMYNQSSVYADQVNAQVDIVQSTVNDGLFGWVNSTTTTLNDTINAFYNDLQDAVSTVFNGTILESPVSEFIKCFIGGKVSDIEIALTFLHNNLNINIPRVNESALVLSSAQVNEMTAPIATAAVGGGSNNSTGILGTLIADYIEGLKKERIMFSIFMGLWGIVVLMALAIIFWHAYGRDWLEAHRRRKWQRRQRAGINGLVIPFRNTSTSTPVPPLKDEDGGEMVEVNLPSFTPMPSPHPRSGIFDGIRTSMRRHSGTPSQGHLLQPPSHPLSMRKPQFEKSWDSFLDHSAAAASAQRHSSSPSISHPTKLMSLGSRGRERFTGDEKQADVEGGASDKHTTSWFPRLWNVMRKNDRAEEQMDETSSPRARARPQLTIRVDAPSTESDDLTVVDGADVDDTPRSAWSVSPVLSPPKLPWMHKQTPARKSDLPSSHTSKPLRTDVPVSVDSVYGPPEPQFPVAVPLHHGFEPDPSMPHIRVLVPPSLHPTIIAHSSQAVDPFVTPFDDEHQVPDVQVSSDPFSVRRSIPTNPFIAMAL</sequence>
<dbReference type="PANTHER" id="PTHR31030:SF1">
    <property type="entry name" value="PLASMA MEMBRANE FUSION PROTEIN PRM1"/>
    <property type="match status" value="1"/>
</dbReference>
<comment type="caution">
    <text evidence="10">Lacks conserved residue(s) required for the propagation of feature annotation.</text>
</comment>
<evidence type="ECO:0000256" key="8">
    <source>
        <dbReference type="ARBA" id="ARBA00023136"/>
    </source>
</evidence>
<evidence type="ECO:0000256" key="1">
    <source>
        <dbReference type="ARBA" id="ARBA00002512"/>
    </source>
</evidence>
<dbReference type="STRING" id="139825.A0A401GF52"/>
<evidence type="ECO:0000256" key="6">
    <source>
        <dbReference type="ARBA" id="ARBA00022971"/>
    </source>
</evidence>
<keyword evidence="6 10" id="KW-0184">Conjugation</keyword>
<dbReference type="InterPro" id="IPR026777">
    <property type="entry name" value="PRM1"/>
</dbReference>
<dbReference type="PANTHER" id="PTHR31030">
    <property type="entry name" value="PLASMA MEMBRANE FUSION PROTEIN PRM1"/>
    <property type="match status" value="1"/>
</dbReference>
<evidence type="ECO:0000313" key="12">
    <source>
        <dbReference type="EMBL" id="GBE80733.1"/>
    </source>
</evidence>
<feature type="compositionally biased region" description="Basic and acidic residues" evidence="11">
    <location>
        <begin position="778"/>
        <end position="801"/>
    </location>
</feature>
<comment type="function">
    <text evidence="1 10">Involved in cell fusion during mating by stabilizing the plasma membrane fusion event.</text>
</comment>
<dbReference type="GeneID" id="38777650"/>
<dbReference type="InParanoid" id="A0A401GF52"/>
<keyword evidence="4 10" id="KW-1003">Cell membrane</keyword>
<keyword evidence="8 10" id="KW-0472">Membrane</keyword>
<feature type="compositionally biased region" description="Low complexity" evidence="11">
    <location>
        <begin position="755"/>
        <end position="768"/>
    </location>
</feature>
<evidence type="ECO:0000256" key="2">
    <source>
        <dbReference type="ARBA" id="ARBA00004651"/>
    </source>
</evidence>
<dbReference type="AlphaFoldDB" id="A0A401GF52"/>
<evidence type="ECO:0000256" key="3">
    <source>
        <dbReference type="ARBA" id="ARBA00010780"/>
    </source>
</evidence>
<keyword evidence="9" id="KW-0325">Glycoprotein</keyword>
<dbReference type="FunCoup" id="A0A401GF52">
    <property type="interactions" value="5"/>
</dbReference>
<evidence type="ECO:0000256" key="9">
    <source>
        <dbReference type="ARBA" id="ARBA00023180"/>
    </source>
</evidence>
<dbReference type="EMBL" id="BFAD01000003">
    <property type="protein sequence ID" value="GBE80733.1"/>
    <property type="molecule type" value="Genomic_DNA"/>
</dbReference>
<protein>
    <recommendedName>
        <fullName evidence="10">Plasma membrane fusion protein PRM1</fullName>
    </recommendedName>
</protein>
<dbReference type="GO" id="GO:0005886">
    <property type="term" value="C:plasma membrane"/>
    <property type="evidence" value="ECO:0007669"/>
    <property type="project" value="UniProtKB-SubCell"/>
</dbReference>
<evidence type="ECO:0000256" key="5">
    <source>
        <dbReference type="ARBA" id="ARBA00022692"/>
    </source>
</evidence>
<evidence type="ECO:0000313" key="13">
    <source>
        <dbReference type="Proteomes" id="UP000287166"/>
    </source>
</evidence>
<keyword evidence="5 10" id="KW-0812">Transmembrane</keyword>
<dbReference type="GO" id="GO:0043332">
    <property type="term" value="C:mating projection tip"/>
    <property type="evidence" value="ECO:0007669"/>
    <property type="project" value="UniProtKB-UniRule"/>
</dbReference>
<evidence type="ECO:0000256" key="4">
    <source>
        <dbReference type="ARBA" id="ARBA00022475"/>
    </source>
</evidence>
<name>A0A401GF52_9APHY</name>
<feature type="transmembrane region" description="Helical" evidence="10">
    <location>
        <begin position="31"/>
        <end position="49"/>
    </location>
</feature>
<keyword evidence="7 10" id="KW-1133">Transmembrane helix</keyword>
<comment type="subcellular location">
    <subcellularLocation>
        <location evidence="2 10">Cell membrane</location>
        <topology evidence="2 10">Multi-pass membrane protein</topology>
    </subcellularLocation>
</comment>
<feature type="region of interest" description="Disordered" evidence="11">
    <location>
        <begin position="712"/>
        <end position="737"/>
    </location>
</feature>
<evidence type="ECO:0000256" key="7">
    <source>
        <dbReference type="ARBA" id="ARBA00022989"/>
    </source>
</evidence>
<proteinExistence type="inferred from homology"/>
<feature type="region of interest" description="Disordered" evidence="11">
    <location>
        <begin position="841"/>
        <end position="902"/>
    </location>
</feature>
<dbReference type="RefSeq" id="XP_027611646.1">
    <property type="nucleotide sequence ID" value="XM_027755845.1"/>
</dbReference>
<comment type="caution">
    <text evidence="12">The sequence shown here is derived from an EMBL/GenBank/DDBJ whole genome shotgun (WGS) entry which is preliminary data.</text>
</comment>
<feature type="compositionally biased region" description="Acidic residues" evidence="11">
    <location>
        <begin position="846"/>
        <end position="859"/>
    </location>
</feature>
<dbReference type="Proteomes" id="UP000287166">
    <property type="component" value="Unassembled WGS sequence"/>
</dbReference>
<accession>A0A401GF52</accession>
<feature type="region of interest" description="Disordered" evidence="11">
    <location>
        <begin position="755"/>
        <end position="801"/>
    </location>
</feature>
<feature type="transmembrane region" description="Helical" evidence="10">
    <location>
        <begin position="303"/>
        <end position="325"/>
    </location>
</feature>
<organism evidence="12 13">
    <name type="scientific">Sparassis crispa</name>
    <dbReference type="NCBI Taxonomy" id="139825"/>
    <lineage>
        <taxon>Eukaryota</taxon>
        <taxon>Fungi</taxon>
        <taxon>Dikarya</taxon>
        <taxon>Basidiomycota</taxon>
        <taxon>Agaricomycotina</taxon>
        <taxon>Agaricomycetes</taxon>
        <taxon>Polyporales</taxon>
        <taxon>Sparassidaceae</taxon>
        <taxon>Sparassis</taxon>
    </lineage>
</organism>
<dbReference type="OrthoDB" id="10248838at2759"/>
<feature type="transmembrane region" description="Helical" evidence="10">
    <location>
        <begin position="612"/>
        <end position="637"/>
    </location>
</feature>
<reference evidence="12 13" key="1">
    <citation type="journal article" date="2018" name="Sci. Rep.">
        <title>Genome sequence of the cauliflower mushroom Sparassis crispa (Hanabiratake) and its association with beneficial usage.</title>
        <authorList>
            <person name="Kiyama R."/>
            <person name="Furutani Y."/>
            <person name="Kawaguchi K."/>
            <person name="Nakanishi T."/>
        </authorList>
    </citation>
    <scope>NUCLEOTIDE SEQUENCE [LARGE SCALE GENOMIC DNA]</scope>
</reference>
<evidence type="ECO:0000256" key="10">
    <source>
        <dbReference type="RuleBase" id="RU366035"/>
    </source>
</evidence>
<feature type="transmembrane region" description="Helical" evidence="10">
    <location>
        <begin position="411"/>
        <end position="433"/>
    </location>
</feature>